<feature type="domain" description="Ketopantoate reductase N-terminal" evidence="1">
    <location>
        <begin position="11"/>
        <end position="116"/>
    </location>
</feature>
<dbReference type="EMBL" id="LAZR01007932">
    <property type="protein sequence ID" value="KKM81982.1"/>
    <property type="molecule type" value="Genomic_DNA"/>
</dbReference>
<proteinExistence type="predicted"/>
<organism evidence="2">
    <name type="scientific">marine sediment metagenome</name>
    <dbReference type="NCBI Taxonomy" id="412755"/>
    <lineage>
        <taxon>unclassified sequences</taxon>
        <taxon>metagenomes</taxon>
        <taxon>ecological metagenomes</taxon>
    </lineage>
</organism>
<reference evidence="2" key="1">
    <citation type="journal article" date="2015" name="Nature">
        <title>Complex archaea that bridge the gap between prokaryotes and eukaryotes.</title>
        <authorList>
            <person name="Spang A."/>
            <person name="Saw J.H."/>
            <person name="Jorgensen S.L."/>
            <person name="Zaremba-Niedzwiedzka K."/>
            <person name="Martijn J."/>
            <person name="Lind A.E."/>
            <person name="van Eijk R."/>
            <person name="Schleper C."/>
            <person name="Guy L."/>
            <person name="Ettema T.J."/>
        </authorList>
    </citation>
    <scope>NUCLEOTIDE SEQUENCE</scope>
</reference>
<protein>
    <recommendedName>
        <fullName evidence="1">Ketopantoate reductase N-terminal domain-containing protein</fullName>
    </recommendedName>
</protein>
<name>A0A0F9NL01_9ZZZZ</name>
<gene>
    <name evidence="2" type="ORF">LCGC14_1324210</name>
</gene>
<accession>A0A0F9NL01</accession>
<dbReference type="SUPFAM" id="SSF51735">
    <property type="entry name" value="NAD(P)-binding Rossmann-fold domains"/>
    <property type="match status" value="1"/>
</dbReference>
<dbReference type="InterPro" id="IPR036291">
    <property type="entry name" value="NAD(P)-bd_dom_sf"/>
</dbReference>
<evidence type="ECO:0000259" key="1">
    <source>
        <dbReference type="Pfam" id="PF02558"/>
    </source>
</evidence>
<dbReference type="InterPro" id="IPR013332">
    <property type="entry name" value="KPR_N"/>
</dbReference>
<sequence>MRIPNTVPSVLVIGASYGLLPAAKIAAAGMSVTVIGHPEEVAAINRDGVEVHFDPQRCLVPPMGASGLSAKTTEAVKPDDYDLVILAVQEPQARAPEIAALLEKLGVSHPIASIMNMPPAPFLSRNAALKSLIKPGVYSSSEVWAEMADSQMTLASPDPQAYRFDPDRPGALQVSLASNFKFAPFEDPEDQALLVQVCRRTSRVRAPWGKVPVNFVTKSSLFTPLAKWPMLVTGNCRCLNDDYLAPHSIREAVNKNTAESRSLYEAINAALRDIGTPSETLVPFDHYVAASQKLSRPSSMAMALARGAVAVERIDLLVLELLLHSPAQPQVIDVMTRVSNRISERLQANAQG</sequence>
<dbReference type="Gene3D" id="3.40.50.720">
    <property type="entry name" value="NAD(P)-binding Rossmann-like Domain"/>
    <property type="match status" value="1"/>
</dbReference>
<dbReference type="AlphaFoldDB" id="A0A0F9NL01"/>
<evidence type="ECO:0000313" key="2">
    <source>
        <dbReference type="EMBL" id="KKM81982.1"/>
    </source>
</evidence>
<dbReference type="Pfam" id="PF02558">
    <property type="entry name" value="ApbA"/>
    <property type="match status" value="1"/>
</dbReference>
<comment type="caution">
    <text evidence="2">The sequence shown here is derived from an EMBL/GenBank/DDBJ whole genome shotgun (WGS) entry which is preliminary data.</text>
</comment>